<dbReference type="NCBIfam" id="TIGR03362">
    <property type="entry name" value="VI_chp_7"/>
    <property type="match status" value="1"/>
</dbReference>
<evidence type="ECO:0000259" key="1">
    <source>
        <dbReference type="Pfam" id="PF06812"/>
    </source>
</evidence>
<dbReference type="RefSeq" id="WP_132356162.1">
    <property type="nucleotide sequence ID" value="NZ_CAWOJO010000064.1"/>
</dbReference>
<organism evidence="2 3">
    <name type="scientific">Photorhabdus khanii subsp. guanajuatensis</name>
    <dbReference type="NCBI Taxonomy" id="2100166"/>
    <lineage>
        <taxon>Bacteria</taxon>
        <taxon>Pseudomonadati</taxon>
        <taxon>Pseudomonadota</taxon>
        <taxon>Gammaproteobacteria</taxon>
        <taxon>Enterobacterales</taxon>
        <taxon>Morganellaceae</taxon>
        <taxon>Photorhabdus</taxon>
    </lineage>
</organism>
<protein>
    <submittedName>
        <fullName evidence="2">Type VI secretion system protein TssA</fullName>
    </submittedName>
</protein>
<dbReference type="AlphaFoldDB" id="A0A4V2X4R9"/>
<evidence type="ECO:0000313" key="2">
    <source>
        <dbReference type="EMBL" id="TDB45435.1"/>
    </source>
</evidence>
<dbReference type="PANTHER" id="PTHR37024">
    <property type="entry name" value="TYPE VI SECRETION SYSTEM DUF2094 AND IMPA-RELATED DOMAIN PROTEIN"/>
    <property type="match status" value="1"/>
</dbReference>
<reference evidence="2 3" key="1">
    <citation type="journal article" date="2019" name="Int. J. Syst. Evol. Microbiol.">
        <title>Photorhabdus khanii subsp. guanajuatensis subsp. nov., isolated from Heterorhabditis atacamensis, and Photorhabdus luminescens subsp. mexicana subsp. nov., isolated from Heterorhabditis mexicana entomopathogenic nematodes.</title>
        <authorList>
            <person name="Machado R.A.R."/>
            <person name="Bruno P."/>
            <person name="Arce C.C.M."/>
            <person name="Liechti N."/>
            <person name="Kohler A."/>
            <person name="Bernal J."/>
            <person name="Bruggmann R."/>
            <person name="Turlings T.C.J."/>
        </authorList>
    </citation>
    <scope>NUCLEOTIDE SEQUENCE [LARGE SCALE GENOMIC DNA]</scope>
    <source>
        <strain evidence="2 3">MEX20-17</strain>
    </source>
</reference>
<comment type="caution">
    <text evidence="2">The sequence shown here is derived from an EMBL/GenBank/DDBJ whole genome shotgun (WGS) entry which is preliminary data.</text>
</comment>
<gene>
    <name evidence="2" type="primary">tssA</name>
    <name evidence="2" type="ORF">C5467_21940</name>
</gene>
<dbReference type="InterPro" id="IPR017739">
    <property type="entry name" value="T6SS-assoc_VCA0119"/>
</dbReference>
<sequence length="534" mass="60240">MLQQLIANGFAGRDVLAEARESTALWENWLFPISPEAPTGDDPAYNDDFQRMREEVNKLSGIDTALIGELAQKLLTTECKDVRVATYYVWARLHQEGERGLAEGLALLAALVERFGEALLPCRAGSRKAALEWLTGGKMQDSLSLYPEVNRIDFEHILASLALLEQVFATWDEDVRPSLTGLAGILETRLAQSGGMAAVVPQTTAQTPLPLMQSNPSTSTPRGSPVWNPVQSGRDLLERTRELARYLREQPQGWLSSARLMRSVRWDTVHQLPPQDGDGRTRLLSPRKEYRALLKRLYRQQSWHELLEQAERMFAEGVNHFWLDLQWYLCQALNQLGGDYEGWGEIIKQDLRILLERLSGLENLAYDDGSPFADEVTSGWIIQQIHNVKEDWSFAHSPAQPRRDDDILALEPEALQLADSEGIDAALSWLGQLPGINGARHRWLQRLLMARVAEQYGKNEIALHLLTGLNADEPLRLDEWEPELMFEVKACLLKLLRMKAQRSEHDKGRMAQSMETLFAGLVAIDPVRAVVLCG</sequence>
<dbReference type="Pfam" id="PF06812">
    <property type="entry name" value="ImpA_N"/>
    <property type="match status" value="1"/>
</dbReference>
<dbReference type="PANTHER" id="PTHR37024:SF5">
    <property type="entry name" value="IMPA N-TERMINAL DOMAIN-CONTAINING PROTEIN"/>
    <property type="match status" value="1"/>
</dbReference>
<name>A0A4V2X4R9_9GAMM</name>
<dbReference type="EMBL" id="PUJY01000064">
    <property type="protein sequence ID" value="TDB45435.1"/>
    <property type="molecule type" value="Genomic_DNA"/>
</dbReference>
<accession>A0A4V2X4R9</accession>
<evidence type="ECO:0000313" key="3">
    <source>
        <dbReference type="Proteomes" id="UP000295598"/>
    </source>
</evidence>
<feature type="domain" description="ImpA N-terminal" evidence="1">
    <location>
        <begin position="32"/>
        <end position="135"/>
    </location>
</feature>
<dbReference type="Proteomes" id="UP000295598">
    <property type="component" value="Unassembled WGS sequence"/>
</dbReference>
<dbReference type="InterPro" id="IPR010657">
    <property type="entry name" value="ImpA_N"/>
</dbReference>
<proteinExistence type="predicted"/>
<dbReference type="Pfam" id="PF16989">
    <property type="entry name" value="T6SS_VasJ"/>
    <property type="match status" value="1"/>
</dbReference>